<dbReference type="HOGENOM" id="CLU_995484_0_0_1"/>
<evidence type="ECO:0000313" key="3">
    <source>
        <dbReference type="Proteomes" id="UP000013827"/>
    </source>
</evidence>
<proteinExistence type="predicted"/>
<keyword evidence="3" id="KW-1185">Reference proteome</keyword>
<feature type="compositionally biased region" description="Acidic residues" evidence="1">
    <location>
        <begin position="245"/>
        <end position="280"/>
    </location>
</feature>
<name>A0A0D3JW53_EMIH1</name>
<dbReference type="InterPro" id="IPR015947">
    <property type="entry name" value="PUA-like_sf"/>
</dbReference>
<evidence type="ECO:0000256" key="1">
    <source>
        <dbReference type="SAM" id="MobiDB-lite"/>
    </source>
</evidence>
<evidence type="ECO:0000313" key="2">
    <source>
        <dbReference type="EnsemblProtists" id="EOD27738"/>
    </source>
</evidence>
<dbReference type="Gene3D" id="2.30.130.40">
    <property type="entry name" value="LON domain-like"/>
    <property type="match status" value="1"/>
</dbReference>
<dbReference type="GeneID" id="17273284"/>
<dbReference type="RefSeq" id="XP_005780167.1">
    <property type="nucleotide sequence ID" value="XM_005780110.1"/>
</dbReference>
<protein>
    <recommendedName>
        <fullName evidence="4">Lon N-terminal domain-containing protein</fullName>
    </recommendedName>
</protein>
<sequence>MEDDDVLSEVMLALAKGCNAEEWLLAFLSASGVCRRFHDCASLPHVWEAACAVRWCGHLKRREWMLAGAEDPGGWMAQYRRREAERIKEYPVFFMGGAMTLARPVGLHFFEPRYRRLIAIAMETDAKFVFAPEAPHAGQVAWLCECHNVVRYPDGRADLYVLPTARCHVRHARQERFDARYPSLHYAVAEVLPVQYSAAFTNLALDAEAQEGVIGSSARGRGGALLDGVRAKLEALARGMRASGEEEGEEGEEDEDYDDDDDDEEEAEEEEEEEGAEKEG</sequence>
<dbReference type="SUPFAM" id="SSF81383">
    <property type="entry name" value="F-box domain"/>
    <property type="match status" value="1"/>
</dbReference>
<dbReference type="KEGG" id="ehx:EMIHUDRAFT_353583"/>
<dbReference type="EnsemblProtists" id="EOD27738">
    <property type="protein sequence ID" value="EOD27738"/>
    <property type="gene ID" value="EMIHUDRAFT_353583"/>
</dbReference>
<dbReference type="OMA" id="HFARREH"/>
<reference evidence="3" key="1">
    <citation type="journal article" date="2013" name="Nature">
        <title>Pan genome of the phytoplankton Emiliania underpins its global distribution.</title>
        <authorList>
            <person name="Read B.A."/>
            <person name="Kegel J."/>
            <person name="Klute M.J."/>
            <person name="Kuo A."/>
            <person name="Lefebvre S.C."/>
            <person name="Maumus F."/>
            <person name="Mayer C."/>
            <person name="Miller J."/>
            <person name="Monier A."/>
            <person name="Salamov A."/>
            <person name="Young J."/>
            <person name="Aguilar M."/>
            <person name="Claverie J.M."/>
            <person name="Frickenhaus S."/>
            <person name="Gonzalez K."/>
            <person name="Herman E.K."/>
            <person name="Lin Y.C."/>
            <person name="Napier J."/>
            <person name="Ogata H."/>
            <person name="Sarno A.F."/>
            <person name="Shmutz J."/>
            <person name="Schroeder D."/>
            <person name="de Vargas C."/>
            <person name="Verret F."/>
            <person name="von Dassow P."/>
            <person name="Valentin K."/>
            <person name="Van de Peer Y."/>
            <person name="Wheeler G."/>
            <person name="Dacks J.B."/>
            <person name="Delwiche C.F."/>
            <person name="Dyhrman S.T."/>
            <person name="Glockner G."/>
            <person name="John U."/>
            <person name="Richards T."/>
            <person name="Worden A.Z."/>
            <person name="Zhang X."/>
            <person name="Grigoriev I.V."/>
            <person name="Allen A.E."/>
            <person name="Bidle K."/>
            <person name="Borodovsky M."/>
            <person name="Bowler C."/>
            <person name="Brownlee C."/>
            <person name="Cock J.M."/>
            <person name="Elias M."/>
            <person name="Gladyshev V.N."/>
            <person name="Groth M."/>
            <person name="Guda C."/>
            <person name="Hadaegh A."/>
            <person name="Iglesias-Rodriguez M.D."/>
            <person name="Jenkins J."/>
            <person name="Jones B.M."/>
            <person name="Lawson T."/>
            <person name="Leese F."/>
            <person name="Lindquist E."/>
            <person name="Lobanov A."/>
            <person name="Lomsadze A."/>
            <person name="Malik S.B."/>
            <person name="Marsh M.E."/>
            <person name="Mackinder L."/>
            <person name="Mock T."/>
            <person name="Mueller-Roeber B."/>
            <person name="Pagarete A."/>
            <person name="Parker M."/>
            <person name="Probert I."/>
            <person name="Quesneville H."/>
            <person name="Raines C."/>
            <person name="Rensing S.A."/>
            <person name="Riano-Pachon D.M."/>
            <person name="Richier S."/>
            <person name="Rokitta S."/>
            <person name="Shiraiwa Y."/>
            <person name="Soanes D.M."/>
            <person name="van der Giezen M."/>
            <person name="Wahlund T.M."/>
            <person name="Williams B."/>
            <person name="Wilson W."/>
            <person name="Wolfe G."/>
            <person name="Wurch L.L."/>
        </authorList>
    </citation>
    <scope>NUCLEOTIDE SEQUENCE</scope>
</reference>
<evidence type="ECO:0008006" key="4">
    <source>
        <dbReference type="Google" id="ProtNLM"/>
    </source>
</evidence>
<dbReference type="eggNOG" id="ENOG502SUSY">
    <property type="taxonomic scope" value="Eukaryota"/>
</dbReference>
<dbReference type="InterPro" id="IPR036047">
    <property type="entry name" value="F-box-like_dom_sf"/>
</dbReference>
<feature type="region of interest" description="Disordered" evidence="1">
    <location>
        <begin position="237"/>
        <end position="280"/>
    </location>
</feature>
<organism evidence="2 3">
    <name type="scientific">Emiliania huxleyi (strain CCMP1516)</name>
    <dbReference type="NCBI Taxonomy" id="280463"/>
    <lineage>
        <taxon>Eukaryota</taxon>
        <taxon>Haptista</taxon>
        <taxon>Haptophyta</taxon>
        <taxon>Prymnesiophyceae</taxon>
        <taxon>Isochrysidales</taxon>
        <taxon>Noelaerhabdaceae</taxon>
        <taxon>Emiliania</taxon>
    </lineage>
</organism>
<dbReference type="AlphaFoldDB" id="A0A0D3JW53"/>
<dbReference type="SUPFAM" id="SSF88697">
    <property type="entry name" value="PUA domain-like"/>
    <property type="match status" value="1"/>
</dbReference>
<reference evidence="2" key="2">
    <citation type="submission" date="2024-10" db="UniProtKB">
        <authorList>
            <consortium name="EnsemblProtists"/>
        </authorList>
    </citation>
    <scope>IDENTIFICATION</scope>
</reference>
<dbReference type="Proteomes" id="UP000013827">
    <property type="component" value="Unassembled WGS sequence"/>
</dbReference>
<accession>A0A0D3JW53</accession>
<dbReference type="InterPro" id="IPR046336">
    <property type="entry name" value="Lon_prtase_N_sf"/>
</dbReference>